<dbReference type="InterPro" id="IPR013766">
    <property type="entry name" value="Thioredoxin_domain"/>
</dbReference>
<sequence>MAEGVIELDGNGYEDATKSGVVLVDFWAPWCGPCKMQTPILEKVAAEVGEKAVIAKVNVDENPELAAKYGIRSIPTLILLKDGENKQQFVGLQQQAALVSAIDAEQ</sequence>
<evidence type="ECO:0000256" key="7">
    <source>
        <dbReference type="PIRNR" id="PIRNR000077"/>
    </source>
</evidence>
<dbReference type="CDD" id="cd02947">
    <property type="entry name" value="TRX_family"/>
    <property type="match status" value="1"/>
</dbReference>
<keyword evidence="3" id="KW-0249">Electron transport</keyword>
<dbReference type="SUPFAM" id="SSF52833">
    <property type="entry name" value="Thioredoxin-like"/>
    <property type="match status" value="1"/>
</dbReference>
<dbReference type="Pfam" id="PF00085">
    <property type="entry name" value="Thioredoxin"/>
    <property type="match status" value="1"/>
</dbReference>
<evidence type="ECO:0000256" key="1">
    <source>
        <dbReference type="ARBA" id="ARBA00008987"/>
    </source>
</evidence>
<dbReference type="InterPro" id="IPR036249">
    <property type="entry name" value="Thioredoxin-like_sf"/>
</dbReference>
<dbReference type="NCBIfam" id="TIGR01068">
    <property type="entry name" value="thioredoxin"/>
    <property type="match status" value="1"/>
</dbReference>
<dbReference type="InterPro" id="IPR017937">
    <property type="entry name" value="Thioredoxin_CS"/>
</dbReference>
<feature type="domain" description="Thioredoxin" evidence="8">
    <location>
        <begin position="1"/>
        <end position="106"/>
    </location>
</feature>
<evidence type="ECO:0000259" key="8">
    <source>
        <dbReference type="PROSITE" id="PS51352"/>
    </source>
</evidence>
<dbReference type="PROSITE" id="PS51352">
    <property type="entry name" value="THIOREDOXIN_2"/>
    <property type="match status" value="1"/>
</dbReference>
<organism evidence="9 10">
    <name type="scientific">Pontiella agarivorans</name>
    <dbReference type="NCBI Taxonomy" id="3038953"/>
    <lineage>
        <taxon>Bacteria</taxon>
        <taxon>Pseudomonadati</taxon>
        <taxon>Kiritimatiellota</taxon>
        <taxon>Kiritimatiellia</taxon>
        <taxon>Kiritimatiellales</taxon>
        <taxon>Pontiellaceae</taxon>
        <taxon>Pontiella</taxon>
    </lineage>
</organism>
<dbReference type="PROSITE" id="PS00194">
    <property type="entry name" value="THIOREDOXIN_1"/>
    <property type="match status" value="1"/>
</dbReference>
<keyword evidence="2" id="KW-0813">Transport</keyword>
<dbReference type="PRINTS" id="PR00421">
    <property type="entry name" value="THIOREDOXIN"/>
</dbReference>
<name>A0ABU5MSF3_9BACT</name>
<evidence type="ECO:0000256" key="6">
    <source>
        <dbReference type="NCBIfam" id="TIGR01068"/>
    </source>
</evidence>
<dbReference type="RefSeq" id="WP_322606934.1">
    <property type="nucleotide sequence ID" value="NZ_JARVCO010000002.1"/>
</dbReference>
<evidence type="ECO:0000256" key="2">
    <source>
        <dbReference type="ARBA" id="ARBA00022448"/>
    </source>
</evidence>
<keyword evidence="10" id="KW-1185">Reference proteome</keyword>
<dbReference type="InterPro" id="IPR005746">
    <property type="entry name" value="Thioredoxin"/>
</dbReference>
<comment type="similarity">
    <text evidence="1 7">Belongs to the thioredoxin family.</text>
</comment>
<accession>A0ABU5MSF3</accession>
<reference evidence="9 10" key="1">
    <citation type="journal article" date="2024" name="Appl. Environ. Microbiol.">
        <title>Pontiella agarivorans sp. nov., a novel marine anaerobic bacterium capable of degrading macroalgal polysaccharides and fixing nitrogen.</title>
        <authorList>
            <person name="Liu N."/>
            <person name="Kivenson V."/>
            <person name="Peng X."/>
            <person name="Cui Z."/>
            <person name="Lankiewicz T.S."/>
            <person name="Gosselin K.M."/>
            <person name="English C.J."/>
            <person name="Blair E.M."/>
            <person name="O'Malley M.A."/>
            <person name="Valentine D.L."/>
        </authorList>
    </citation>
    <scope>NUCLEOTIDE SEQUENCE [LARGE SCALE GENOMIC DNA]</scope>
    <source>
        <strain evidence="9 10">NLcol2</strain>
    </source>
</reference>
<comment type="caution">
    <text evidence="9">The sequence shown here is derived from an EMBL/GenBank/DDBJ whole genome shotgun (WGS) entry which is preliminary data.</text>
</comment>
<evidence type="ECO:0000313" key="10">
    <source>
        <dbReference type="Proteomes" id="UP001290861"/>
    </source>
</evidence>
<evidence type="ECO:0000313" key="9">
    <source>
        <dbReference type="EMBL" id="MDZ8117129.1"/>
    </source>
</evidence>
<keyword evidence="4" id="KW-1015">Disulfide bond</keyword>
<evidence type="ECO:0000256" key="4">
    <source>
        <dbReference type="ARBA" id="ARBA00023157"/>
    </source>
</evidence>
<protein>
    <recommendedName>
        <fullName evidence="6 7">Thioredoxin</fullName>
    </recommendedName>
</protein>
<evidence type="ECO:0000256" key="5">
    <source>
        <dbReference type="ARBA" id="ARBA00023284"/>
    </source>
</evidence>
<evidence type="ECO:0000256" key="3">
    <source>
        <dbReference type="ARBA" id="ARBA00022982"/>
    </source>
</evidence>
<dbReference type="PANTHER" id="PTHR45663">
    <property type="entry name" value="GEO12009P1"/>
    <property type="match status" value="1"/>
</dbReference>
<dbReference type="PANTHER" id="PTHR45663:SF11">
    <property type="entry name" value="GEO12009P1"/>
    <property type="match status" value="1"/>
</dbReference>
<dbReference type="Proteomes" id="UP001290861">
    <property type="component" value="Unassembled WGS sequence"/>
</dbReference>
<gene>
    <name evidence="9" type="primary">trxA</name>
    <name evidence="9" type="ORF">P9H32_00690</name>
</gene>
<proteinExistence type="inferred from homology"/>
<dbReference type="Gene3D" id="3.40.30.10">
    <property type="entry name" value="Glutaredoxin"/>
    <property type="match status" value="1"/>
</dbReference>
<dbReference type="EMBL" id="JARVCO010000002">
    <property type="protein sequence ID" value="MDZ8117129.1"/>
    <property type="molecule type" value="Genomic_DNA"/>
</dbReference>
<dbReference type="PIRSF" id="PIRSF000077">
    <property type="entry name" value="Thioredoxin"/>
    <property type="match status" value="1"/>
</dbReference>
<keyword evidence="5" id="KW-0676">Redox-active center</keyword>